<dbReference type="Gene3D" id="3.40.50.150">
    <property type="entry name" value="Vaccinia Virus protein VP39"/>
    <property type="match status" value="1"/>
</dbReference>
<keyword evidence="2 5" id="KW-0808">Transferase</keyword>
<organism evidence="8 9">
    <name type="scientific">Mesomycoplasma hyopneumoniae (strain 232)</name>
    <name type="common">Mycoplasma hyopneumoniae</name>
    <dbReference type="NCBI Taxonomy" id="295358"/>
    <lineage>
        <taxon>Bacteria</taxon>
        <taxon>Bacillati</taxon>
        <taxon>Mycoplasmatota</taxon>
        <taxon>Mycoplasmoidales</taxon>
        <taxon>Metamycoplasmataceae</taxon>
        <taxon>Mesomycoplasma</taxon>
    </lineage>
</organism>
<dbReference type="REBASE" id="10510">
    <property type="entry name" value="M.MhyORF633P"/>
</dbReference>
<comment type="catalytic activity">
    <reaction evidence="7">
        <text>a 2'-deoxycytidine in DNA + S-adenosyl-L-methionine = a 5-methyl-2'-deoxycytidine in DNA + S-adenosyl-L-homocysteine + H(+)</text>
        <dbReference type="Rhea" id="RHEA:13681"/>
        <dbReference type="Rhea" id="RHEA-COMP:11369"/>
        <dbReference type="Rhea" id="RHEA-COMP:11370"/>
        <dbReference type="ChEBI" id="CHEBI:15378"/>
        <dbReference type="ChEBI" id="CHEBI:57856"/>
        <dbReference type="ChEBI" id="CHEBI:59789"/>
        <dbReference type="ChEBI" id="CHEBI:85452"/>
        <dbReference type="ChEBI" id="CHEBI:85454"/>
        <dbReference type="EC" id="2.1.1.37"/>
    </reaction>
</comment>
<dbReference type="PhylomeDB" id="Q5ZZS4"/>
<dbReference type="Gene3D" id="3.90.120.10">
    <property type="entry name" value="DNA Methylase, subunit A, domain 2"/>
    <property type="match status" value="1"/>
</dbReference>
<keyword evidence="4" id="KW-0680">Restriction system</keyword>
<evidence type="ECO:0000256" key="6">
    <source>
        <dbReference type="RuleBase" id="RU000416"/>
    </source>
</evidence>
<keyword evidence="3 5" id="KW-0949">S-adenosyl-L-methionine</keyword>
<dbReference type="CDD" id="cd00315">
    <property type="entry name" value="Cyt_C5_DNA_methylase"/>
    <property type="match status" value="1"/>
</dbReference>
<dbReference type="PROSITE" id="PS00094">
    <property type="entry name" value="C5_MTASE_1"/>
    <property type="match status" value="1"/>
</dbReference>
<dbReference type="GO" id="GO:0003886">
    <property type="term" value="F:DNA (cytosine-5-)-methyltransferase activity"/>
    <property type="evidence" value="ECO:0007669"/>
    <property type="project" value="UniProtKB-EC"/>
</dbReference>
<dbReference type="eggNOG" id="COG0270">
    <property type="taxonomic scope" value="Bacteria"/>
</dbReference>
<accession>Q5ZZS4</accession>
<gene>
    <name evidence="8" type="ordered locus">mhp633</name>
</gene>
<dbReference type="NCBIfam" id="TIGR00675">
    <property type="entry name" value="dcm"/>
    <property type="match status" value="1"/>
</dbReference>
<dbReference type="KEGG" id="mhy:mhp633"/>
<evidence type="ECO:0000313" key="9">
    <source>
        <dbReference type="Proteomes" id="UP000006822"/>
    </source>
</evidence>
<evidence type="ECO:0000256" key="2">
    <source>
        <dbReference type="ARBA" id="ARBA00022679"/>
    </source>
</evidence>
<dbReference type="PROSITE" id="PS51679">
    <property type="entry name" value="SAM_MT_C5"/>
    <property type="match status" value="1"/>
</dbReference>
<evidence type="ECO:0000256" key="3">
    <source>
        <dbReference type="ARBA" id="ARBA00022691"/>
    </source>
</evidence>
<proteinExistence type="inferred from homology"/>
<dbReference type="AlphaFoldDB" id="Q5ZZS4"/>
<dbReference type="SUPFAM" id="SSF53335">
    <property type="entry name" value="S-adenosyl-L-methionine-dependent methyltransferases"/>
    <property type="match status" value="1"/>
</dbReference>
<dbReference type="InterPro" id="IPR029063">
    <property type="entry name" value="SAM-dependent_MTases_sf"/>
</dbReference>
<dbReference type="InterPro" id="IPR050390">
    <property type="entry name" value="C5-Methyltransferase"/>
</dbReference>
<comment type="similarity">
    <text evidence="5 6">Belongs to the class I-like SAM-binding methyltransferase superfamily. C5-methyltransferase family.</text>
</comment>
<dbReference type="GO" id="GO:0032259">
    <property type="term" value="P:methylation"/>
    <property type="evidence" value="ECO:0007669"/>
    <property type="project" value="UniProtKB-KW"/>
</dbReference>
<feature type="active site" evidence="5">
    <location>
        <position position="175"/>
    </location>
</feature>
<dbReference type="EC" id="2.1.1.37" evidence="7"/>
<name>Q5ZZS4_MESH2</name>
<evidence type="ECO:0000256" key="1">
    <source>
        <dbReference type="ARBA" id="ARBA00022603"/>
    </source>
</evidence>
<sequence>MKYYKISEIANLEAVSQKFIRREIARKTLISIKKNNKYLISEFDYQKWKSSYRKQEKLRKNLGKTKEKVHFIEISEEMKKLDGWSSSYHNGYNFIDLFSGAGGLSCGLVMAGFLPLASLEIMKQAFETYAYNFKKRSKNKELFKLGDIRDSKIKSEFYDHFKDQELDLIAGGFPCQGFSMAGNRVFDDPRNNLYLEMLDIVANLKPKFVLMENVQGLRTMLSGQIEAKIIKDFEKIGYKINVATLNSADFGVAQIRKRVIFIANRIGLTNFFPAAILSPENYKTLGQCIEKYMNWEENIEINHIFTKHSAKMREKILKTSEGQSVYKNYSDGWKKSPWNQPSCTVKENHGGVNLHPKLPRVLTPRELAALQSFPDSFIFKGSKKWQLVQIGNAVPPLLAKAIGLAIKKSLDKKDVL</sequence>
<dbReference type="InterPro" id="IPR018117">
    <property type="entry name" value="C5_DNA_meth_AS"/>
</dbReference>
<dbReference type="EMBL" id="AE017332">
    <property type="protein sequence ID" value="AAV28000.1"/>
    <property type="molecule type" value="Genomic_DNA"/>
</dbReference>
<dbReference type="InterPro" id="IPR001525">
    <property type="entry name" value="C5_MeTfrase"/>
</dbReference>
<dbReference type="Pfam" id="PF00145">
    <property type="entry name" value="DNA_methylase"/>
    <property type="match status" value="1"/>
</dbReference>
<dbReference type="GO" id="GO:0003677">
    <property type="term" value="F:DNA binding"/>
    <property type="evidence" value="ECO:0007669"/>
    <property type="project" value="TreeGrafter"/>
</dbReference>
<keyword evidence="1 5" id="KW-0489">Methyltransferase</keyword>
<dbReference type="GO" id="GO:0009307">
    <property type="term" value="P:DNA restriction-modification system"/>
    <property type="evidence" value="ECO:0007669"/>
    <property type="project" value="UniProtKB-KW"/>
</dbReference>
<reference evidence="8 9" key="1">
    <citation type="journal article" date="2004" name="J. Bacteriol.">
        <title>The genome sequence of Mycoplasma hyopneumoniae strain 232, the agent of swine mycoplasmosis.</title>
        <authorList>
            <person name="Minion F.C."/>
            <person name="Lefkowitz E.J."/>
            <person name="Madsen M.L."/>
            <person name="Cleary B.J."/>
            <person name="Swartzell S.M."/>
            <person name="Mahairas G.G."/>
        </authorList>
    </citation>
    <scope>NUCLEOTIDE SEQUENCE [LARGE SCALE GENOMIC DNA]</scope>
    <source>
        <strain evidence="8 9">232</strain>
    </source>
</reference>
<dbReference type="HOGENOM" id="CLU_006958_2_2_14"/>
<dbReference type="PRINTS" id="PR00105">
    <property type="entry name" value="C5METTRFRASE"/>
</dbReference>
<evidence type="ECO:0000256" key="5">
    <source>
        <dbReference type="PROSITE-ProRule" id="PRU01016"/>
    </source>
</evidence>
<evidence type="ECO:0000256" key="7">
    <source>
        <dbReference type="RuleBase" id="RU000417"/>
    </source>
</evidence>
<evidence type="ECO:0000313" key="8">
    <source>
        <dbReference type="EMBL" id="AAV28000.1"/>
    </source>
</evidence>
<protein>
    <recommendedName>
        <fullName evidence="7">Cytosine-specific methyltransferase</fullName>
        <ecNumber evidence="7">2.1.1.37</ecNumber>
    </recommendedName>
</protein>
<dbReference type="Proteomes" id="UP000006822">
    <property type="component" value="Chromosome"/>
</dbReference>
<dbReference type="PANTHER" id="PTHR10629">
    <property type="entry name" value="CYTOSINE-SPECIFIC METHYLTRANSFERASE"/>
    <property type="match status" value="1"/>
</dbReference>
<dbReference type="RefSeq" id="WP_011206464.1">
    <property type="nucleotide sequence ID" value="NC_006360.1"/>
</dbReference>
<dbReference type="GO" id="GO:0044027">
    <property type="term" value="P:negative regulation of gene expression via chromosomal CpG island methylation"/>
    <property type="evidence" value="ECO:0007669"/>
    <property type="project" value="TreeGrafter"/>
</dbReference>
<evidence type="ECO:0000256" key="4">
    <source>
        <dbReference type="ARBA" id="ARBA00022747"/>
    </source>
</evidence>
<dbReference type="PANTHER" id="PTHR10629:SF52">
    <property type="entry name" value="DNA (CYTOSINE-5)-METHYLTRANSFERASE 1"/>
    <property type="match status" value="1"/>
</dbReference>